<protein>
    <recommendedName>
        <fullName evidence="5">Adenosine deaminase</fullName>
        <ecNumber evidence="4">3.5.4.4</ecNumber>
    </recommendedName>
</protein>
<organism evidence="10 11">
    <name type="scientific">Thelazia callipaeda</name>
    <name type="common">Oriental eyeworm</name>
    <name type="synonym">Parasitic nematode</name>
    <dbReference type="NCBI Taxonomy" id="103827"/>
    <lineage>
        <taxon>Eukaryota</taxon>
        <taxon>Metazoa</taxon>
        <taxon>Ecdysozoa</taxon>
        <taxon>Nematoda</taxon>
        <taxon>Chromadorea</taxon>
        <taxon>Rhabditida</taxon>
        <taxon>Spirurina</taxon>
        <taxon>Spiruromorpha</taxon>
        <taxon>Thelazioidea</taxon>
        <taxon>Thelaziidae</taxon>
        <taxon>Thelazia</taxon>
    </lineage>
</organism>
<keyword evidence="6" id="KW-0479">Metal-binding</keyword>
<keyword evidence="8" id="KW-0862">Zinc</keyword>
<dbReference type="InterPro" id="IPR006650">
    <property type="entry name" value="A/AMP_deam_AS"/>
</dbReference>
<proteinExistence type="inferred from homology"/>
<evidence type="ECO:0000256" key="5">
    <source>
        <dbReference type="ARBA" id="ARBA00018099"/>
    </source>
</evidence>
<dbReference type="GO" id="GO:0043103">
    <property type="term" value="P:hypoxanthine salvage"/>
    <property type="evidence" value="ECO:0007669"/>
    <property type="project" value="TreeGrafter"/>
</dbReference>
<evidence type="ECO:0000256" key="2">
    <source>
        <dbReference type="ARBA" id="ARBA00004296"/>
    </source>
</evidence>
<accession>A0A3P7NJZ7</accession>
<evidence type="ECO:0000313" key="11">
    <source>
        <dbReference type="Proteomes" id="UP000276776"/>
    </source>
</evidence>
<feature type="domain" description="Adenosine deaminase" evidence="9">
    <location>
        <begin position="10"/>
        <end position="232"/>
    </location>
</feature>
<dbReference type="SUPFAM" id="SSF51556">
    <property type="entry name" value="Metallo-dependent hydrolases"/>
    <property type="match status" value="1"/>
</dbReference>
<dbReference type="Proteomes" id="UP000276776">
    <property type="component" value="Unassembled WGS sequence"/>
</dbReference>
<dbReference type="GO" id="GO:0046103">
    <property type="term" value="P:inosine biosynthetic process"/>
    <property type="evidence" value="ECO:0007669"/>
    <property type="project" value="TreeGrafter"/>
</dbReference>
<dbReference type="GO" id="GO:0006154">
    <property type="term" value="P:adenosine catabolic process"/>
    <property type="evidence" value="ECO:0007669"/>
    <property type="project" value="TreeGrafter"/>
</dbReference>
<dbReference type="InterPro" id="IPR032466">
    <property type="entry name" value="Metal_Hydrolase"/>
</dbReference>
<keyword evidence="7" id="KW-0378">Hydrolase</keyword>
<dbReference type="Gene3D" id="3.20.20.140">
    <property type="entry name" value="Metal-dependent hydrolases"/>
    <property type="match status" value="1"/>
</dbReference>
<dbReference type="PANTHER" id="PTHR11409:SF43">
    <property type="entry name" value="ADENOSINE DEAMINASE"/>
    <property type="match status" value="1"/>
</dbReference>
<dbReference type="InterPro" id="IPR001365">
    <property type="entry name" value="A_deaminase_dom"/>
</dbReference>
<evidence type="ECO:0000259" key="9">
    <source>
        <dbReference type="Pfam" id="PF00962"/>
    </source>
</evidence>
<gene>
    <name evidence="10" type="ORF">TCLT_LOCUS8309</name>
</gene>
<dbReference type="STRING" id="103827.A0A3P7NJZ7"/>
<comment type="subcellular location">
    <subcellularLocation>
        <location evidence="2">Cell membrane</location>
        <topology evidence="2">Peripheral membrane protein</topology>
        <orientation evidence="2">Extracellular side</orientation>
    </subcellularLocation>
</comment>
<dbReference type="GO" id="GO:0009168">
    <property type="term" value="P:purine ribonucleoside monophosphate biosynthetic process"/>
    <property type="evidence" value="ECO:0007669"/>
    <property type="project" value="InterPro"/>
</dbReference>
<sequence length="240" mass="26655">MFFKCRICLKLEPEDVIRAVKAGFDRGEKAFGVKARSILCCIHGFHDWNNEILELGTTKLSNEGVVAIDIAGCSLGADEQYPQGTAAKRGIHRTVHAGESGGSTEVVKAVEEMCAERIGHGYRLLRDENAYKKYAIEKRIHFEACPQSSIMTGSVPLLWCQHPVKRFAEDGINFSLSTDDPTCFDNNLLSEYQLAHEEIGLTIQQLWQCSLNAARSSFAEESLKSEIIRMVEAAEVSITI</sequence>
<keyword evidence="11" id="KW-1185">Reference proteome</keyword>
<dbReference type="EC" id="3.5.4.4" evidence="4"/>
<comment type="similarity">
    <text evidence="3">Belongs to the metallo-dependent hydrolases superfamily. Adenosine and AMP deaminases family.</text>
</comment>
<evidence type="ECO:0000256" key="6">
    <source>
        <dbReference type="ARBA" id="ARBA00022723"/>
    </source>
</evidence>
<dbReference type="InterPro" id="IPR006330">
    <property type="entry name" value="Ado/ade_deaminase"/>
</dbReference>
<dbReference type="AlphaFoldDB" id="A0A3P7NJZ7"/>
<dbReference type="GO" id="GO:0009897">
    <property type="term" value="C:external side of plasma membrane"/>
    <property type="evidence" value="ECO:0007669"/>
    <property type="project" value="TreeGrafter"/>
</dbReference>
<dbReference type="OrthoDB" id="272271at2759"/>
<dbReference type="EMBL" id="UYYF01004613">
    <property type="protein sequence ID" value="VDN05856.1"/>
    <property type="molecule type" value="Genomic_DNA"/>
</dbReference>
<dbReference type="PROSITE" id="PS00485">
    <property type="entry name" value="A_DEAMINASE"/>
    <property type="match status" value="1"/>
</dbReference>
<reference evidence="10 11" key="1">
    <citation type="submission" date="2018-11" db="EMBL/GenBank/DDBJ databases">
        <authorList>
            <consortium name="Pathogen Informatics"/>
        </authorList>
    </citation>
    <scope>NUCLEOTIDE SEQUENCE [LARGE SCALE GENOMIC DNA]</scope>
</reference>
<dbReference type="PANTHER" id="PTHR11409">
    <property type="entry name" value="ADENOSINE DEAMINASE"/>
    <property type="match status" value="1"/>
</dbReference>
<evidence type="ECO:0000256" key="4">
    <source>
        <dbReference type="ARBA" id="ARBA00012784"/>
    </source>
</evidence>
<dbReference type="Pfam" id="PF00962">
    <property type="entry name" value="A_deaminase"/>
    <property type="match status" value="1"/>
</dbReference>
<comment type="cofactor">
    <cofactor evidence="1">
        <name>Zn(2+)</name>
        <dbReference type="ChEBI" id="CHEBI:29105"/>
    </cofactor>
</comment>
<dbReference type="GO" id="GO:0060169">
    <property type="term" value="P:negative regulation of adenosine receptor signaling pathway"/>
    <property type="evidence" value="ECO:0007669"/>
    <property type="project" value="TreeGrafter"/>
</dbReference>
<evidence type="ECO:0000256" key="3">
    <source>
        <dbReference type="ARBA" id="ARBA00006676"/>
    </source>
</evidence>
<evidence type="ECO:0000313" key="10">
    <source>
        <dbReference type="EMBL" id="VDN05856.1"/>
    </source>
</evidence>
<evidence type="ECO:0000256" key="1">
    <source>
        <dbReference type="ARBA" id="ARBA00001947"/>
    </source>
</evidence>
<dbReference type="GO" id="GO:0005829">
    <property type="term" value="C:cytosol"/>
    <property type="evidence" value="ECO:0007669"/>
    <property type="project" value="TreeGrafter"/>
</dbReference>
<evidence type="ECO:0000256" key="8">
    <source>
        <dbReference type="ARBA" id="ARBA00022833"/>
    </source>
</evidence>
<name>A0A3P7NJZ7_THECL</name>
<dbReference type="GO" id="GO:0046872">
    <property type="term" value="F:metal ion binding"/>
    <property type="evidence" value="ECO:0007669"/>
    <property type="project" value="UniProtKB-KW"/>
</dbReference>
<dbReference type="GO" id="GO:0004000">
    <property type="term" value="F:adenosine deaminase activity"/>
    <property type="evidence" value="ECO:0007669"/>
    <property type="project" value="TreeGrafter"/>
</dbReference>
<evidence type="ECO:0000256" key="7">
    <source>
        <dbReference type="ARBA" id="ARBA00022801"/>
    </source>
</evidence>